<dbReference type="OMA" id="DIEQVHY"/>
<feature type="domain" description="CUB" evidence="4">
    <location>
        <begin position="315"/>
        <end position="436"/>
    </location>
</feature>
<evidence type="ECO:0000259" key="4">
    <source>
        <dbReference type="PROSITE" id="PS01180"/>
    </source>
</evidence>
<dbReference type="Pfam" id="PF00431">
    <property type="entry name" value="CUB"/>
    <property type="match status" value="4"/>
</dbReference>
<comment type="caution">
    <text evidence="2">Lacks conserved residue(s) required for the propagation of feature annotation.</text>
</comment>
<dbReference type="AlphaFoldDB" id="A0A8I6SLT9"/>
<reference evidence="5" key="1">
    <citation type="submission" date="2022-01" db="UniProtKB">
        <authorList>
            <consortium name="EnsemblMetazoa"/>
        </authorList>
    </citation>
    <scope>IDENTIFICATION</scope>
</reference>
<dbReference type="PANTHER" id="PTHR47537:SF2">
    <property type="entry name" value="CUBILIN"/>
    <property type="match status" value="1"/>
</dbReference>
<dbReference type="SMART" id="SM00042">
    <property type="entry name" value="CUB"/>
    <property type="match status" value="4"/>
</dbReference>
<keyword evidence="1" id="KW-1015">Disulfide bond</keyword>
<dbReference type="InterPro" id="IPR000859">
    <property type="entry name" value="CUB_dom"/>
</dbReference>
<feature type="domain" description="CUB" evidence="4">
    <location>
        <begin position="27"/>
        <end position="157"/>
    </location>
</feature>
<dbReference type="InterPro" id="IPR035914">
    <property type="entry name" value="Sperma_CUB_dom_sf"/>
</dbReference>
<dbReference type="OrthoDB" id="6369184at2759"/>
<dbReference type="KEGG" id="clec:106669465"/>
<dbReference type="RefSeq" id="XP_024084732.1">
    <property type="nucleotide sequence ID" value="XM_024228964.1"/>
</dbReference>
<dbReference type="EnsemblMetazoa" id="XM_024228964.1">
    <property type="protein sequence ID" value="XP_024084732.1"/>
    <property type="gene ID" value="LOC106669465"/>
</dbReference>
<organism evidence="5 6">
    <name type="scientific">Cimex lectularius</name>
    <name type="common">Bed bug</name>
    <name type="synonym">Acanthia lectularia</name>
    <dbReference type="NCBI Taxonomy" id="79782"/>
    <lineage>
        <taxon>Eukaryota</taxon>
        <taxon>Metazoa</taxon>
        <taxon>Ecdysozoa</taxon>
        <taxon>Arthropoda</taxon>
        <taxon>Hexapoda</taxon>
        <taxon>Insecta</taxon>
        <taxon>Pterygota</taxon>
        <taxon>Neoptera</taxon>
        <taxon>Paraneoptera</taxon>
        <taxon>Hemiptera</taxon>
        <taxon>Heteroptera</taxon>
        <taxon>Panheteroptera</taxon>
        <taxon>Cimicomorpha</taxon>
        <taxon>Cimicidae</taxon>
        <taxon>Cimex</taxon>
    </lineage>
</organism>
<dbReference type="GO" id="GO:0005886">
    <property type="term" value="C:plasma membrane"/>
    <property type="evidence" value="ECO:0007669"/>
    <property type="project" value="TreeGrafter"/>
</dbReference>
<keyword evidence="3" id="KW-0732">Signal</keyword>
<feature type="domain" description="CUB" evidence="4">
    <location>
        <begin position="452"/>
        <end position="571"/>
    </location>
</feature>
<dbReference type="InterPro" id="IPR053207">
    <property type="entry name" value="Non-NMDA_GluR_Accessory"/>
</dbReference>
<sequence length="606" mass="67799">MEDLLFAEVVLVVLMLVLKNHALNPGCECLVYSATYGKEYGRFSSPDYPKPYPDDIDCLLYTFIAGSTEIVEINFKHFDLNPSTADCLEGDYIQAYMELESAHLTDLDTPTGLLCSSLPTLPHLLYSSGPFLVLELHTTRRPKSANYSGFVGTFRFLDTSKYIMDGGSFGGCDYQIPERGSSGRLYSPRYPSSYPRNSRCTYTISARDGGRVRLVFEEFDLQRGDDSCLTREDVVRVHDGPGPLSPVITILCNQGSNTEIISTTETLFIEFTASSNWPGHGFYANYFFIASSENGVEPESSPQLGPSVSATRSSCDVKLSSDFSTNGSITSPGYPGPYPPKTTCQYEFSASGRQRIQLVFTEFSLFMINEFTKDCESVDSIVVYDFFDGRLEKSEVFCGDEVPRPIMSNGPRLMVHFLGRFSSMHAIGFKAKYRFTSSFGISGGKQVEDYPCAFRYRSTLSLSGRFTSPNFPGFYPRDIECHYFFHGSPNQRVRISFHYFDIEGIVPCDLTSASDYVEFSNFMGRDDKHGRYCGQIKSGFTIDSDRKFFRVTFRSNDRLDGTGFNASYQFLEQPLSPTAAKPTNASPHSSAECKLLLALSILMFFS</sequence>
<evidence type="ECO:0000313" key="5">
    <source>
        <dbReference type="EnsemblMetazoa" id="XP_024084732.1"/>
    </source>
</evidence>
<evidence type="ECO:0000313" key="6">
    <source>
        <dbReference type="Proteomes" id="UP000494040"/>
    </source>
</evidence>
<dbReference type="GeneID" id="106669465"/>
<dbReference type="PANTHER" id="PTHR47537">
    <property type="entry name" value="CUBILIN"/>
    <property type="match status" value="1"/>
</dbReference>
<dbReference type="Proteomes" id="UP000494040">
    <property type="component" value="Unassembled WGS sequence"/>
</dbReference>
<protein>
    <recommendedName>
        <fullName evidence="4">CUB domain-containing protein</fullName>
    </recommendedName>
</protein>
<keyword evidence="6" id="KW-1185">Reference proteome</keyword>
<accession>A0A8I6SLT9</accession>
<dbReference type="SUPFAM" id="SSF49854">
    <property type="entry name" value="Spermadhesin, CUB domain"/>
    <property type="match status" value="4"/>
</dbReference>
<dbReference type="FunFam" id="2.60.120.290:FF:000058">
    <property type="entry name" value="CUB domaincontaining protein"/>
    <property type="match status" value="1"/>
</dbReference>
<dbReference type="CDD" id="cd00041">
    <property type="entry name" value="CUB"/>
    <property type="match status" value="4"/>
</dbReference>
<name>A0A8I6SLT9_CIMLE</name>
<dbReference type="Gene3D" id="2.60.120.290">
    <property type="entry name" value="Spermadhesin, CUB domain"/>
    <property type="match status" value="4"/>
</dbReference>
<evidence type="ECO:0000256" key="3">
    <source>
        <dbReference type="SAM" id="SignalP"/>
    </source>
</evidence>
<feature type="domain" description="CUB" evidence="4">
    <location>
        <begin position="172"/>
        <end position="289"/>
    </location>
</feature>
<feature type="chain" id="PRO_5035155812" description="CUB domain-containing protein" evidence="3">
    <location>
        <begin position="23"/>
        <end position="606"/>
    </location>
</feature>
<evidence type="ECO:0000256" key="2">
    <source>
        <dbReference type="PROSITE-ProRule" id="PRU00059"/>
    </source>
</evidence>
<evidence type="ECO:0000256" key="1">
    <source>
        <dbReference type="ARBA" id="ARBA00023157"/>
    </source>
</evidence>
<proteinExistence type="predicted"/>
<feature type="signal peptide" evidence="3">
    <location>
        <begin position="1"/>
        <end position="22"/>
    </location>
</feature>
<dbReference type="PROSITE" id="PS01180">
    <property type="entry name" value="CUB"/>
    <property type="match status" value="4"/>
</dbReference>